<dbReference type="PANTHER" id="PTHR13225:SF3">
    <property type="entry name" value="UPF0489 PROTEIN C5ORF22"/>
    <property type="match status" value="1"/>
</dbReference>
<evidence type="ECO:0000313" key="2">
    <source>
        <dbReference type="EMBL" id="GFQ79628.1"/>
    </source>
</evidence>
<organism evidence="2 3">
    <name type="scientific">Trichonephila clavata</name>
    <name type="common">Joro spider</name>
    <name type="synonym">Nephila clavata</name>
    <dbReference type="NCBI Taxonomy" id="2740835"/>
    <lineage>
        <taxon>Eukaryota</taxon>
        <taxon>Metazoa</taxon>
        <taxon>Ecdysozoa</taxon>
        <taxon>Arthropoda</taxon>
        <taxon>Chelicerata</taxon>
        <taxon>Arachnida</taxon>
        <taxon>Araneae</taxon>
        <taxon>Araneomorphae</taxon>
        <taxon>Entelegynae</taxon>
        <taxon>Araneoidea</taxon>
        <taxon>Nephilidae</taxon>
        <taxon>Trichonephila</taxon>
    </lineage>
</organism>
<dbReference type="PANTHER" id="PTHR13225">
    <property type="entry name" value="MISEXPRESSION SUPPRESSOR OF RAS 6"/>
    <property type="match status" value="1"/>
</dbReference>
<accession>A0A8X6FGM7</accession>
<name>A0A8X6FGM7_TRICU</name>
<sequence length="184" mass="21189">MELRSALSIAGSSMSNSMESFPKKKKMSIPVIIVEDHNEVLYHIYRAIGSKKISFENGLMIHFDSHPDLVVPKHLDAERIFEKDYVINCLSIENWIIPAVFAGHFNAVVWMKPVWASQLDDGLHNFKIGVEKTSKEIKKLNTYEEESAKMQKIEKEKVKLRKSKQGKFLKLEVLQDVQELGQLF</sequence>
<keyword evidence="3" id="KW-1185">Reference proteome</keyword>
<dbReference type="EMBL" id="BMAO01012209">
    <property type="protein sequence ID" value="GFQ79628.1"/>
    <property type="molecule type" value="Genomic_DNA"/>
</dbReference>
<dbReference type="InterPro" id="IPR024131">
    <property type="entry name" value="UPF0489"/>
</dbReference>
<comment type="caution">
    <text evidence="2">The sequence shown here is derived from an EMBL/GenBank/DDBJ whole genome shotgun (WGS) entry which is preliminary data.</text>
</comment>
<evidence type="ECO:0000256" key="1">
    <source>
        <dbReference type="ARBA" id="ARBA00007099"/>
    </source>
</evidence>
<dbReference type="OrthoDB" id="418142at2759"/>
<evidence type="ECO:0000313" key="3">
    <source>
        <dbReference type="Proteomes" id="UP000887116"/>
    </source>
</evidence>
<gene>
    <name evidence="2" type="primary">TEgg058p12.1</name>
    <name evidence="2" type="ORF">TNCT_271821</name>
</gene>
<dbReference type="Proteomes" id="UP000887116">
    <property type="component" value="Unassembled WGS sequence"/>
</dbReference>
<proteinExistence type="inferred from homology"/>
<dbReference type="AlphaFoldDB" id="A0A8X6FGM7"/>
<comment type="similarity">
    <text evidence="1">Belongs to the UPF0489 family.</text>
</comment>
<reference evidence="2" key="1">
    <citation type="submission" date="2020-07" db="EMBL/GenBank/DDBJ databases">
        <title>Multicomponent nature underlies the extraordinary mechanical properties of spider dragline silk.</title>
        <authorList>
            <person name="Kono N."/>
            <person name="Nakamura H."/>
            <person name="Mori M."/>
            <person name="Yoshida Y."/>
            <person name="Ohtoshi R."/>
            <person name="Malay A.D."/>
            <person name="Moran D.A.P."/>
            <person name="Tomita M."/>
            <person name="Numata K."/>
            <person name="Arakawa K."/>
        </authorList>
    </citation>
    <scope>NUCLEOTIDE SEQUENCE</scope>
</reference>
<dbReference type="Pfam" id="PF12640">
    <property type="entry name" value="UPF0489"/>
    <property type="match status" value="1"/>
</dbReference>
<protein>
    <submittedName>
        <fullName evidence="2">UPF0489 protein C5orf22 homolog</fullName>
    </submittedName>
</protein>